<dbReference type="OMA" id="WIMKEIE"/>
<evidence type="ECO:0000259" key="4">
    <source>
        <dbReference type="PROSITE" id="PS50208"/>
    </source>
</evidence>
<feature type="compositionally biased region" description="Basic and acidic residues" evidence="3">
    <location>
        <begin position="305"/>
        <end position="324"/>
    </location>
</feature>
<feature type="domain" description="Caspase family p20" evidence="4">
    <location>
        <begin position="61"/>
        <end position="159"/>
    </location>
</feature>
<dbReference type="Pfam" id="PF00656">
    <property type="entry name" value="Peptidase_C14"/>
    <property type="match status" value="1"/>
</dbReference>
<reference evidence="5 6" key="1">
    <citation type="journal article" date="2008" name="Nature">
        <title>The genome of the model beetle and pest Tribolium castaneum.</title>
        <authorList>
            <consortium name="Tribolium Genome Sequencing Consortium"/>
            <person name="Richards S."/>
            <person name="Gibbs R.A."/>
            <person name="Weinstock G.M."/>
            <person name="Brown S.J."/>
            <person name="Denell R."/>
            <person name="Beeman R.W."/>
            <person name="Gibbs R."/>
            <person name="Beeman R.W."/>
            <person name="Brown S.J."/>
            <person name="Bucher G."/>
            <person name="Friedrich M."/>
            <person name="Grimmelikhuijzen C.J."/>
            <person name="Klingler M."/>
            <person name="Lorenzen M."/>
            <person name="Richards S."/>
            <person name="Roth S."/>
            <person name="Schroder R."/>
            <person name="Tautz D."/>
            <person name="Zdobnov E.M."/>
            <person name="Muzny D."/>
            <person name="Gibbs R.A."/>
            <person name="Weinstock G.M."/>
            <person name="Attaway T."/>
            <person name="Bell S."/>
            <person name="Buhay C.J."/>
            <person name="Chandrabose M.N."/>
            <person name="Chavez D."/>
            <person name="Clerk-Blankenburg K.P."/>
            <person name="Cree A."/>
            <person name="Dao M."/>
            <person name="Davis C."/>
            <person name="Chacko J."/>
            <person name="Dinh H."/>
            <person name="Dugan-Rocha S."/>
            <person name="Fowler G."/>
            <person name="Garner T.T."/>
            <person name="Garnes J."/>
            <person name="Gnirke A."/>
            <person name="Hawes A."/>
            <person name="Hernandez J."/>
            <person name="Hines S."/>
            <person name="Holder M."/>
            <person name="Hume J."/>
            <person name="Jhangiani S.N."/>
            <person name="Joshi V."/>
            <person name="Khan Z.M."/>
            <person name="Jackson L."/>
            <person name="Kovar C."/>
            <person name="Kowis A."/>
            <person name="Lee S."/>
            <person name="Lewis L.R."/>
            <person name="Margolis J."/>
            <person name="Morgan M."/>
            <person name="Nazareth L.V."/>
            <person name="Nguyen N."/>
            <person name="Okwuonu G."/>
            <person name="Parker D."/>
            <person name="Richards S."/>
            <person name="Ruiz S.J."/>
            <person name="Santibanez J."/>
            <person name="Savard J."/>
            <person name="Scherer S.E."/>
            <person name="Schneider B."/>
            <person name="Sodergren E."/>
            <person name="Tautz D."/>
            <person name="Vattahil S."/>
            <person name="Villasana D."/>
            <person name="White C.S."/>
            <person name="Wright R."/>
            <person name="Park Y."/>
            <person name="Beeman R.W."/>
            <person name="Lord J."/>
            <person name="Oppert B."/>
            <person name="Lorenzen M."/>
            <person name="Brown S."/>
            <person name="Wang L."/>
            <person name="Savard J."/>
            <person name="Tautz D."/>
            <person name="Richards S."/>
            <person name="Weinstock G."/>
            <person name="Gibbs R.A."/>
            <person name="Liu Y."/>
            <person name="Worley K."/>
            <person name="Weinstock G."/>
            <person name="Elsik C.G."/>
            <person name="Reese J.T."/>
            <person name="Elhaik E."/>
            <person name="Landan G."/>
            <person name="Graur D."/>
            <person name="Arensburger P."/>
            <person name="Atkinson P."/>
            <person name="Beeman R.W."/>
            <person name="Beidler J."/>
            <person name="Brown S.J."/>
            <person name="Demuth J.P."/>
            <person name="Drury D.W."/>
            <person name="Du Y.Z."/>
            <person name="Fujiwara H."/>
            <person name="Lorenzen M."/>
            <person name="Maselli V."/>
            <person name="Osanai M."/>
            <person name="Park Y."/>
            <person name="Robertson H.M."/>
            <person name="Tu Z."/>
            <person name="Wang J.J."/>
            <person name="Wang S."/>
            <person name="Richards S."/>
            <person name="Song H."/>
            <person name="Zhang L."/>
            <person name="Sodergren E."/>
            <person name="Werner D."/>
            <person name="Stanke M."/>
            <person name="Morgenstern B."/>
            <person name="Solovyev V."/>
            <person name="Kosarev P."/>
            <person name="Brown G."/>
            <person name="Chen H.C."/>
            <person name="Ermolaeva O."/>
            <person name="Hlavina W."/>
            <person name="Kapustin Y."/>
            <person name="Kiryutin B."/>
            <person name="Kitts P."/>
            <person name="Maglott D."/>
            <person name="Pruitt K."/>
            <person name="Sapojnikov V."/>
            <person name="Souvorov A."/>
            <person name="Mackey A.J."/>
            <person name="Waterhouse R.M."/>
            <person name="Wyder S."/>
            <person name="Zdobnov E.M."/>
            <person name="Zdobnov E.M."/>
            <person name="Wyder S."/>
            <person name="Kriventseva E.V."/>
            <person name="Kadowaki T."/>
            <person name="Bork P."/>
            <person name="Aranda M."/>
            <person name="Bao R."/>
            <person name="Beermann A."/>
            <person name="Berns N."/>
            <person name="Bolognesi R."/>
            <person name="Bonneton F."/>
            <person name="Bopp D."/>
            <person name="Brown S.J."/>
            <person name="Bucher G."/>
            <person name="Butts T."/>
            <person name="Chaumot A."/>
            <person name="Denell R.E."/>
            <person name="Ferrier D.E."/>
            <person name="Friedrich M."/>
            <person name="Gordon C.M."/>
            <person name="Jindra M."/>
            <person name="Klingler M."/>
            <person name="Lan Q."/>
            <person name="Lattorff H.M."/>
            <person name="Laudet V."/>
            <person name="von Levetsow C."/>
            <person name="Liu Z."/>
            <person name="Lutz R."/>
            <person name="Lynch J.A."/>
            <person name="da Fonseca R.N."/>
            <person name="Posnien N."/>
            <person name="Reuter R."/>
            <person name="Roth S."/>
            <person name="Savard J."/>
            <person name="Schinko J.B."/>
            <person name="Schmitt C."/>
            <person name="Schoppmeier M."/>
            <person name="Schroder R."/>
            <person name="Shippy T.D."/>
            <person name="Simonnet F."/>
            <person name="Marques-Souza H."/>
            <person name="Tautz D."/>
            <person name="Tomoyasu Y."/>
            <person name="Trauner J."/>
            <person name="Van der Zee M."/>
            <person name="Vervoort M."/>
            <person name="Wittkopp N."/>
            <person name="Wimmer E.A."/>
            <person name="Yang X."/>
            <person name="Jones A.K."/>
            <person name="Sattelle D.B."/>
            <person name="Ebert P.R."/>
            <person name="Nelson D."/>
            <person name="Scott J.G."/>
            <person name="Beeman R.W."/>
            <person name="Muthukrishnan S."/>
            <person name="Kramer K.J."/>
            <person name="Arakane Y."/>
            <person name="Beeman R.W."/>
            <person name="Zhu Q."/>
            <person name="Hogenkamp D."/>
            <person name="Dixit R."/>
            <person name="Oppert B."/>
            <person name="Jiang H."/>
            <person name="Zou Z."/>
            <person name="Marshall J."/>
            <person name="Elpidina E."/>
            <person name="Vinokurov K."/>
            <person name="Oppert C."/>
            <person name="Zou Z."/>
            <person name="Evans J."/>
            <person name="Lu Z."/>
            <person name="Zhao P."/>
            <person name="Sumathipala N."/>
            <person name="Altincicek B."/>
            <person name="Vilcinskas A."/>
            <person name="Williams M."/>
            <person name="Hultmark D."/>
            <person name="Hetru C."/>
            <person name="Jiang H."/>
            <person name="Grimmelikhuijzen C.J."/>
            <person name="Hauser F."/>
            <person name="Cazzamali G."/>
            <person name="Williamson M."/>
            <person name="Park Y."/>
            <person name="Li B."/>
            <person name="Tanaka Y."/>
            <person name="Predel R."/>
            <person name="Neupert S."/>
            <person name="Schachtner J."/>
            <person name="Verleyen P."/>
            <person name="Raible F."/>
            <person name="Bork P."/>
            <person name="Friedrich M."/>
            <person name="Walden K.K."/>
            <person name="Robertson H.M."/>
            <person name="Angeli S."/>
            <person name="Foret S."/>
            <person name="Bucher G."/>
            <person name="Schuetz S."/>
            <person name="Maleszka R."/>
            <person name="Wimmer E.A."/>
            <person name="Beeman R.W."/>
            <person name="Lorenzen M."/>
            <person name="Tomoyasu Y."/>
            <person name="Miller S.C."/>
            <person name="Grossmann D."/>
            <person name="Bucher G."/>
        </authorList>
    </citation>
    <scope>NUCLEOTIDE SEQUENCE [LARGE SCALE GENOMIC DNA]</scope>
    <source>
        <strain evidence="5 6">Georgia GA2</strain>
    </source>
</reference>
<gene>
    <name evidence="5" type="primary">AUGUSTUS-3.0.2_00068</name>
    <name evidence="5" type="ORF">TcasGA2_TC000068</name>
</gene>
<feature type="compositionally biased region" description="Basic and acidic residues" evidence="3">
    <location>
        <begin position="351"/>
        <end position="368"/>
    </location>
</feature>
<reference evidence="5 6" key="2">
    <citation type="journal article" date="2010" name="Nucleic Acids Res.">
        <title>BeetleBase in 2010: revisions to provide comprehensive genomic information for Tribolium castaneum.</title>
        <authorList>
            <person name="Kim H.S."/>
            <person name="Murphy T."/>
            <person name="Xia J."/>
            <person name="Caragea D."/>
            <person name="Park Y."/>
            <person name="Beeman R.W."/>
            <person name="Lorenzen M.D."/>
            <person name="Butcher S."/>
            <person name="Manak J.R."/>
            <person name="Brown S.J."/>
        </authorList>
    </citation>
    <scope>GENOME REANNOTATION</scope>
    <source>
        <strain evidence="5 6">Georgia GA2</strain>
    </source>
</reference>
<dbReference type="SMART" id="SM00115">
    <property type="entry name" value="CASc"/>
    <property type="match status" value="1"/>
</dbReference>
<feature type="region of interest" description="Disordered" evidence="3">
    <location>
        <begin position="305"/>
        <end position="368"/>
    </location>
</feature>
<sequence length="368" mass="43027">MATDAVGFSIVTEPKRKKSYYEDEEIIIKPSTELIPDEYKHEVEENVLLHIFKTDYDDETAEEILESAKYINYKVDSNNLHNLNTRNEFYEDIEKIKKESVNKSGLFMIFIGFFERRHPNGTIALMNERNDFIQIKDIWNMFSASNCPELKNKPKIFMFCVSGAPYAVQSDSLRHRTMAFEKVYDFPAESDMLIVYKKVDDVSPHMQKFLATFSLNIRNHSKKYDIIDLVSHINEENSKYVPLIISTLTRKFYLTPNIEREHFLSVAENSSSVQNDLKKIKEDLEKLHHELQKKKKMFGFSFKKKSEEKPKIEIKRDNKVEQRKSAKTGEVQRGSVGRSSAPPRPPVRSRNPSESDAKIEKKKPIWKN</sequence>
<dbReference type="InterPro" id="IPR015917">
    <property type="entry name" value="Pept_C14A"/>
</dbReference>
<evidence type="ECO:0000256" key="3">
    <source>
        <dbReference type="SAM" id="MobiDB-lite"/>
    </source>
</evidence>
<dbReference type="EMBL" id="KQ971321">
    <property type="protein sequence ID" value="EFA01237.1"/>
    <property type="molecule type" value="Genomic_DNA"/>
</dbReference>
<dbReference type="Proteomes" id="UP000007266">
    <property type="component" value="Linkage group 3"/>
</dbReference>
<proteinExistence type="inferred from homology"/>
<dbReference type="KEGG" id="tca:103314688"/>
<dbReference type="InterPro" id="IPR029030">
    <property type="entry name" value="Caspase-like_dom_sf"/>
</dbReference>
<accession>D6WD86</accession>
<dbReference type="PROSITE" id="PS50208">
    <property type="entry name" value="CASPASE_P20"/>
    <property type="match status" value="1"/>
</dbReference>
<evidence type="ECO:0000313" key="5">
    <source>
        <dbReference type="EMBL" id="EFA01237.1"/>
    </source>
</evidence>
<dbReference type="GO" id="GO:0004197">
    <property type="term" value="F:cysteine-type endopeptidase activity"/>
    <property type="evidence" value="ECO:0007669"/>
    <property type="project" value="InterPro"/>
</dbReference>
<dbReference type="HOGENOM" id="CLU_753017_0_0_1"/>
<name>D6WD86_TRICA</name>
<dbReference type="PhylomeDB" id="D6WD86"/>
<dbReference type="SUPFAM" id="SSF52129">
    <property type="entry name" value="Caspase-like"/>
    <property type="match status" value="1"/>
</dbReference>
<keyword evidence="6" id="KW-1185">Reference proteome</keyword>
<dbReference type="InParanoid" id="D6WD86"/>
<feature type="coiled-coil region" evidence="2">
    <location>
        <begin position="270"/>
        <end position="297"/>
    </location>
</feature>
<dbReference type="InterPro" id="IPR001309">
    <property type="entry name" value="Pept_C14_p20"/>
</dbReference>
<evidence type="ECO:0000256" key="1">
    <source>
        <dbReference type="ARBA" id="ARBA00010134"/>
    </source>
</evidence>
<dbReference type="AlphaFoldDB" id="D6WD86"/>
<dbReference type="OrthoDB" id="6097640at2759"/>
<keyword evidence="2" id="KW-0175">Coiled coil</keyword>
<evidence type="ECO:0000313" key="6">
    <source>
        <dbReference type="Proteomes" id="UP000007266"/>
    </source>
</evidence>
<dbReference type="InterPro" id="IPR011600">
    <property type="entry name" value="Pept_C14_caspase"/>
</dbReference>
<evidence type="ECO:0000256" key="2">
    <source>
        <dbReference type="SAM" id="Coils"/>
    </source>
</evidence>
<comment type="similarity">
    <text evidence="1">Belongs to the peptidase C14A family.</text>
</comment>
<protein>
    <recommendedName>
        <fullName evidence="4">Caspase family p20 domain-containing protein</fullName>
    </recommendedName>
</protein>
<dbReference type="Gene3D" id="3.40.50.1460">
    <property type="match status" value="1"/>
</dbReference>
<dbReference type="GO" id="GO:0006508">
    <property type="term" value="P:proteolysis"/>
    <property type="evidence" value="ECO:0007669"/>
    <property type="project" value="InterPro"/>
</dbReference>
<organism evidence="5 6">
    <name type="scientific">Tribolium castaneum</name>
    <name type="common">Red flour beetle</name>
    <dbReference type="NCBI Taxonomy" id="7070"/>
    <lineage>
        <taxon>Eukaryota</taxon>
        <taxon>Metazoa</taxon>
        <taxon>Ecdysozoa</taxon>
        <taxon>Arthropoda</taxon>
        <taxon>Hexapoda</taxon>
        <taxon>Insecta</taxon>
        <taxon>Pterygota</taxon>
        <taxon>Neoptera</taxon>
        <taxon>Endopterygota</taxon>
        <taxon>Coleoptera</taxon>
        <taxon>Polyphaga</taxon>
        <taxon>Cucujiformia</taxon>
        <taxon>Tenebrionidae</taxon>
        <taxon>Tenebrionidae incertae sedis</taxon>
        <taxon>Tribolium</taxon>
    </lineage>
</organism>